<feature type="binding site" evidence="8">
    <location>
        <begin position="19"/>
        <end position="21"/>
    </location>
    <ligand>
        <name>shikimate</name>
        <dbReference type="ChEBI" id="CHEBI:36208"/>
    </ligand>
</feature>
<dbReference type="AlphaFoldDB" id="A0A1H2WDF0"/>
<comment type="function">
    <text evidence="8">Involved in the biosynthesis of the chorismate, which leads to the biosynthesis of aromatic amino acids. Catalyzes the reversible NADPH linked reduction of 3-dehydroshikimate (DHSA) to yield shikimate (SA).</text>
</comment>
<reference evidence="12" key="1">
    <citation type="submission" date="2016-10" db="EMBL/GenBank/DDBJ databases">
        <authorList>
            <person name="Varghese N."/>
            <person name="Submissions S."/>
        </authorList>
    </citation>
    <scope>NUCLEOTIDE SEQUENCE [LARGE SCALE GENOMIC DNA]</scope>
    <source>
        <strain evidence="12">DSM 26922</strain>
    </source>
</reference>
<comment type="subunit">
    <text evidence="8">Homodimer.</text>
</comment>
<evidence type="ECO:0000313" key="12">
    <source>
        <dbReference type="Proteomes" id="UP000199441"/>
    </source>
</evidence>
<dbReference type="InterPro" id="IPR011342">
    <property type="entry name" value="Shikimate_DH"/>
</dbReference>
<dbReference type="SUPFAM" id="SSF51735">
    <property type="entry name" value="NAD(P)-binding Rossmann-fold domains"/>
    <property type="match status" value="1"/>
</dbReference>
<feature type="domain" description="Shikimate dehydrogenase substrate binding N-terminal" evidence="10">
    <location>
        <begin position="11"/>
        <end position="93"/>
    </location>
</feature>
<dbReference type="Pfam" id="PF08501">
    <property type="entry name" value="Shikimate_dh_N"/>
    <property type="match status" value="1"/>
</dbReference>
<keyword evidence="6 8" id="KW-0057">Aromatic amino acid biosynthesis</keyword>
<feature type="binding site" evidence="8">
    <location>
        <begin position="133"/>
        <end position="137"/>
    </location>
    <ligand>
        <name>NADP(+)</name>
        <dbReference type="ChEBI" id="CHEBI:58349"/>
    </ligand>
</feature>
<dbReference type="OrthoDB" id="9792692at2"/>
<feature type="binding site" evidence="8">
    <location>
        <position position="66"/>
    </location>
    <ligand>
        <name>shikimate</name>
        <dbReference type="ChEBI" id="CHEBI:36208"/>
    </ligand>
</feature>
<dbReference type="InterPro" id="IPR013708">
    <property type="entry name" value="Shikimate_DH-bd_N"/>
</dbReference>
<evidence type="ECO:0000259" key="10">
    <source>
        <dbReference type="Pfam" id="PF08501"/>
    </source>
</evidence>
<dbReference type="Pfam" id="PF01488">
    <property type="entry name" value="Shikimate_DH"/>
    <property type="match status" value="1"/>
</dbReference>
<dbReference type="InterPro" id="IPR046346">
    <property type="entry name" value="Aminoacid_DH-like_N_sf"/>
</dbReference>
<organism evidence="11 12">
    <name type="scientific">Litoreibacter albidus</name>
    <dbReference type="NCBI Taxonomy" id="670155"/>
    <lineage>
        <taxon>Bacteria</taxon>
        <taxon>Pseudomonadati</taxon>
        <taxon>Pseudomonadota</taxon>
        <taxon>Alphaproteobacteria</taxon>
        <taxon>Rhodobacterales</taxon>
        <taxon>Roseobacteraceae</taxon>
        <taxon>Litoreibacter</taxon>
    </lineage>
</organism>
<name>A0A1H2WDF0_9RHOB</name>
<dbReference type="Proteomes" id="UP000199441">
    <property type="component" value="Unassembled WGS sequence"/>
</dbReference>
<feature type="domain" description="Quinate/shikimate 5-dehydrogenase/glutamyl-tRNA reductase" evidence="9">
    <location>
        <begin position="129"/>
        <end position="246"/>
    </location>
</feature>
<accession>A0A1H2WDF0</accession>
<dbReference type="STRING" id="670155.SAMN04488001_1801"/>
<keyword evidence="5 8" id="KW-0560">Oxidoreductase</keyword>
<feature type="binding site" evidence="8">
    <location>
        <position position="82"/>
    </location>
    <ligand>
        <name>NADP(+)</name>
        <dbReference type="ChEBI" id="CHEBI:58349"/>
    </ligand>
</feature>
<dbReference type="RefSeq" id="WP_089946570.1">
    <property type="nucleotide sequence ID" value="NZ_FNOI01000002.1"/>
</dbReference>
<dbReference type="UniPathway" id="UPA00053">
    <property type="reaction ID" value="UER00087"/>
</dbReference>
<dbReference type="GO" id="GO:0009423">
    <property type="term" value="P:chorismate biosynthetic process"/>
    <property type="evidence" value="ECO:0007669"/>
    <property type="project" value="UniProtKB-UniRule"/>
</dbReference>
<dbReference type="InterPro" id="IPR036291">
    <property type="entry name" value="NAD(P)-bd_dom_sf"/>
</dbReference>
<feature type="binding site" evidence="8">
    <location>
        <begin position="157"/>
        <end position="162"/>
    </location>
    <ligand>
        <name>NADP(+)</name>
        <dbReference type="ChEBI" id="CHEBI:58349"/>
    </ligand>
</feature>
<feature type="binding site" evidence="8">
    <location>
        <position position="107"/>
    </location>
    <ligand>
        <name>shikimate</name>
        <dbReference type="ChEBI" id="CHEBI:36208"/>
    </ligand>
</feature>
<evidence type="ECO:0000256" key="4">
    <source>
        <dbReference type="ARBA" id="ARBA00022857"/>
    </source>
</evidence>
<keyword evidence="3 8" id="KW-0028">Amino-acid biosynthesis</keyword>
<sequence length="277" mass="29717">MTSDTILLAGVIGQPIVQSKSPVLHGHWLQRYGIKGHYIPMDVSSANLPHVLNNLPKMGFRGVNITLPHKESVLDLADVISDRAALIGAANTLTFQSDGKLHADNTDGLGFIANLKQEAPGWDPKAGPALVLGAGGAARAIVAALLHEKVPEIILTNRTRARADALKAHFGGKIKVVDWTQAASHLDEATTLVNTTALGMTGKEELKFKLDELTPKTLVTDIVYSPLITPLLAQAKERGCYTVDGLGMLLHQAVPGFERWFGRAPQVDAELRRAVLA</sequence>
<evidence type="ECO:0000256" key="2">
    <source>
        <dbReference type="ARBA" id="ARBA00012962"/>
    </source>
</evidence>
<dbReference type="PANTHER" id="PTHR21089">
    <property type="entry name" value="SHIKIMATE DEHYDROGENASE"/>
    <property type="match status" value="1"/>
</dbReference>
<feature type="active site" description="Proton acceptor" evidence="8">
    <location>
        <position position="70"/>
    </location>
</feature>
<comment type="similarity">
    <text evidence="8">Belongs to the shikimate dehydrogenase family.</text>
</comment>
<evidence type="ECO:0000313" key="11">
    <source>
        <dbReference type="EMBL" id="SDW78496.1"/>
    </source>
</evidence>
<dbReference type="CDD" id="cd01065">
    <property type="entry name" value="NAD_bind_Shikimate_DH"/>
    <property type="match status" value="1"/>
</dbReference>
<dbReference type="EMBL" id="FNOI01000002">
    <property type="protein sequence ID" value="SDW78496.1"/>
    <property type="molecule type" value="Genomic_DNA"/>
</dbReference>
<evidence type="ECO:0000256" key="5">
    <source>
        <dbReference type="ARBA" id="ARBA00023002"/>
    </source>
</evidence>
<evidence type="ECO:0000259" key="9">
    <source>
        <dbReference type="Pfam" id="PF01488"/>
    </source>
</evidence>
<comment type="catalytic activity">
    <reaction evidence="7 8">
        <text>shikimate + NADP(+) = 3-dehydroshikimate + NADPH + H(+)</text>
        <dbReference type="Rhea" id="RHEA:17737"/>
        <dbReference type="ChEBI" id="CHEBI:15378"/>
        <dbReference type="ChEBI" id="CHEBI:16630"/>
        <dbReference type="ChEBI" id="CHEBI:36208"/>
        <dbReference type="ChEBI" id="CHEBI:57783"/>
        <dbReference type="ChEBI" id="CHEBI:58349"/>
        <dbReference type="EC" id="1.1.1.25"/>
    </reaction>
</comment>
<dbReference type="SUPFAM" id="SSF53223">
    <property type="entry name" value="Aminoacid dehydrogenase-like, N-terminal domain"/>
    <property type="match status" value="1"/>
</dbReference>
<feature type="binding site" evidence="8">
    <location>
        <position position="245"/>
    </location>
    <ligand>
        <name>NADP(+)</name>
        <dbReference type="ChEBI" id="CHEBI:58349"/>
    </ligand>
</feature>
<dbReference type="GO" id="GO:0009073">
    <property type="term" value="P:aromatic amino acid family biosynthetic process"/>
    <property type="evidence" value="ECO:0007669"/>
    <property type="project" value="UniProtKB-KW"/>
</dbReference>
<dbReference type="NCBIfam" id="TIGR00507">
    <property type="entry name" value="aroE"/>
    <property type="match status" value="1"/>
</dbReference>
<dbReference type="PANTHER" id="PTHR21089:SF1">
    <property type="entry name" value="BIFUNCTIONAL 3-DEHYDROQUINATE DEHYDRATASE_SHIKIMATE DEHYDROGENASE, CHLOROPLASTIC"/>
    <property type="match status" value="1"/>
</dbReference>
<evidence type="ECO:0000256" key="6">
    <source>
        <dbReference type="ARBA" id="ARBA00023141"/>
    </source>
</evidence>
<dbReference type="GO" id="GO:0008652">
    <property type="term" value="P:amino acid biosynthetic process"/>
    <property type="evidence" value="ECO:0007669"/>
    <property type="project" value="UniProtKB-KW"/>
</dbReference>
<evidence type="ECO:0000256" key="7">
    <source>
        <dbReference type="ARBA" id="ARBA00049442"/>
    </source>
</evidence>
<dbReference type="NCBIfam" id="NF001312">
    <property type="entry name" value="PRK00258.1-4"/>
    <property type="match status" value="1"/>
</dbReference>
<dbReference type="GO" id="GO:0005829">
    <property type="term" value="C:cytosol"/>
    <property type="evidence" value="ECO:0007669"/>
    <property type="project" value="TreeGrafter"/>
</dbReference>
<keyword evidence="12" id="KW-1185">Reference proteome</keyword>
<evidence type="ECO:0000256" key="3">
    <source>
        <dbReference type="ARBA" id="ARBA00022605"/>
    </source>
</evidence>
<proteinExistence type="inferred from homology"/>
<feature type="binding site" evidence="8">
    <location>
        <position position="224"/>
    </location>
    <ligand>
        <name>shikimate</name>
        <dbReference type="ChEBI" id="CHEBI:36208"/>
    </ligand>
</feature>
<dbReference type="InterPro" id="IPR006151">
    <property type="entry name" value="Shikm_DH/Glu-tRNA_Rdtase"/>
</dbReference>
<dbReference type="GO" id="GO:0004764">
    <property type="term" value="F:shikimate 3-dehydrogenase (NADP+) activity"/>
    <property type="evidence" value="ECO:0007669"/>
    <property type="project" value="UniProtKB-UniRule"/>
</dbReference>
<feature type="binding site" evidence="8">
    <location>
        <position position="222"/>
    </location>
    <ligand>
        <name>NADP(+)</name>
        <dbReference type="ChEBI" id="CHEBI:58349"/>
    </ligand>
</feature>
<evidence type="ECO:0000256" key="8">
    <source>
        <dbReference type="HAMAP-Rule" id="MF_00222"/>
    </source>
</evidence>
<dbReference type="GO" id="GO:0050661">
    <property type="term" value="F:NADP binding"/>
    <property type="evidence" value="ECO:0007669"/>
    <property type="project" value="InterPro"/>
</dbReference>
<dbReference type="Gene3D" id="3.40.50.720">
    <property type="entry name" value="NAD(P)-binding Rossmann-like Domain"/>
    <property type="match status" value="1"/>
</dbReference>
<dbReference type="InterPro" id="IPR022893">
    <property type="entry name" value="Shikimate_DH_fam"/>
</dbReference>
<feature type="binding site" evidence="8">
    <location>
        <position position="91"/>
    </location>
    <ligand>
        <name>shikimate</name>
        <dbReference type="ChEBI" id="CHEBI:36208"/>
    </ligand>
</feature>
<keyword evidence="4 8" id="KW-0521">NADP</keyword>
<gene>
    <name evidence="8" type="primary">aroE</name>
    <name evidence="11" type="ORF">SAMN04488001_1801</name>
</gene>
<dbReference type="GO" id="GO:0019632">
    <property type="term" value="P:shikimate metabolic process"/>
    <property type="evidence" value="ECO:0007669"/>
    <property type="project" value="InterPro"/>
</dbReference>
<evidence type="ECO:0000256" key="1">
    <source>
        <dbReference type="ARBA" id="ARBA00004871"/>
    </source>
</evidence>
<dbReference type="EC" id="1.1.1.25" evidence="2 8"/>
<dbReference type="Gene3D" id="3.40.50.10860">
    <property type="entry name" value="Leucine Dehydrogenase, chain A, domain 1"/>
    <property type="match status" value="1"/>
</dbReference>
<dbReference type="HAMAP" id="MF_00222">
    <property type="entry name" value="Shikimate_DH_AroE"/>
    <property type="match status" value="1"/>
</dbReference>
<feature type="binding site" evidence="8">
    <location>
        <position position="252"/>
    </location>
    <ligand>
        <name>shikimate</name>
        <dbReference type="ChEBI" id="CHEBI:36208"/>
    </ligand>
</feature>
<protein>
    <recommendedName>
        <fullName evidence="2 8">Shikimate dehydrogenase (NADP(+))</fullName>
        <shortName evidence="8">SDH</shortName>
        <ecNumber evidence="2 8">1.1.1.25</ecNumber>
    </recommendedName>
</protein>
<comment type="pathway">
    <text evidence="1 8">Metabolic intermediate biosynthesis; chorismate biosynthesis; chorismate from D-erythrose 4-phosphate and phosphoenolpyruvate: step 4/7.</text>
</comment>